<dbReference type="CDD" id="cd00761">
    <property type="entry name" value="Glyco_tranf_GTA_type"/>
    <property type="match status" value="1"/>
</dbReference>
<evidence type="ECO:0000313" key="3">
    <source>
        <dbReference type="EMBL" id="MFC4109337.1"/>
    </source>
</evidence>
<sequence length="355" mass="39937">MTLLSVIIPVYRVEEFLPRCLESVLGQSFTDVEVIAVDDASDDGCADILARYARWDPRLHVVTLPANAGLGAARNAGIARATGDYVWCVDSDDWLPDGTLAAVATRLRETTPDVLVTGYARVYPDSRVKHYTVGDVTRGAVVPGVFTFAQQPGLLDVLWIACNKVFRREFLNRHGFVFGPGWYEDVAFVLPALLAAERISLLDRYCYAYRQRPAGAITFTVSRRHFEVFDQWRRVFEFLDAHPGTPTVLRSRIFQKMIWHVLQVLGHDSRVPRADRHDYFRQVCDLYRRYRPLAGVAVPGGNDGVKQRLVAVGAYWPYEALNTGWQTRGRMLRTLRSPGRRVPTGGARPTAGAVR</sequence>
<dbReference type="EMBL" id="JBHSBN010000023">
    <property type="protein sequence ID" value="MFC4109337.1"/>
    <property type="molecule type" value="Genomic_DNA"/>
</dbReference>
<dbReference type="Proteomes" id="UP001595868">
    <property type="component" value="Unassembled WGS sequence"/>
</dbReference>
<feature type="domain" description="Glycosyltransferase 2-like" evidence="2">
    <location>
        <begin position="5"/>
        <end position="139"/>
    </location>
</feature>
<evidence type="ECO:0000313" key="4">
    <source>
        <dbReference type="Proteomes" id="UP001595868"/>
    </source>
</evidence>
<reference evidence="4" key="1">
    <citation type="journal article" date="2019" name="Int. J. Syst. Evol. Microbiol.">
        <title>The Global Catalogue of Microorganisms (GCM) 10K type strain sequencing project: providing services to taxonomists for standard genome sequencing and annotation.</title>
        <authorList>
            <consortium name="The Broad Institute Genomics Platform"/>
            <consortium name="The Broad Institute Genome Sequencing Center for Infectious Disease"/>
            <person name="Wu L."/>
            <person name="Ma J."/>
        </authorList>
    </citation>
    <scope>NUCLEOTIDE SEQUENCE [LARGE SCALE GENOMIC DNA]</scope>
    <source>
        <strain evidence="4">2902at01</strain>
    </source>
</reference>
<dbReference type="Gene3D" id="3.90.550.10">
    <property type="entry name" value="Spore Coat Polysaccharide Biosynthesis Protein SpsA, Chain A"/>
    <property type="match status" value="1"/>
</dbReference>
<name>A0ABV8KTY5_9ACTN</name>
<dbReference type="Pfam" id="PF00535">
    <property type="entry name" value="Glycos_transf_2"/>
    <property type="match status" value="1"/>
</dbReference>
<feature type="region of interest" description="Disordered" evidence="1">
    <location>
        <begin position="336"/>
        <end position="355"/>
    </location>
</feature>
<comment type="caution">
    <text evidence="3">The sequence shown here is derived from an EMBL/GenBank/DDBJ whole genome shotgun (WGS) entry which is preliminary data.</text>
</comment>
<dbReference type="InterPro" id="IPR001173">
    <property type="entry name" value="Glyco_trans_2-like"/>
</dbReference>
<proteinExistence type="predicted"/>
<dbReference type="SUPFAM" id="SSF53448">
    <property type="entry name" value="Nucleotide-diphospho-sugar transferases"/>
    <property type="match status" value="1"/>
</dbReference>
<gene>
    <name evidence="3" type="ORF">ACFOX0_25825</name>
</gene>
<accession>A0ABV8KTY5</accession>
<dbReference type="InterPro" id="IPR029044">
    <property type="entry name" value="Nucleotide-diphossugar_trans"/>
</dbReference>
<evidence type="ECO:0000259" key="2">
    <source>
        <dbReference type="Pfam" id="PF00535"/>
    </source>
</evidence>
<keyword evidence="4" id="KW-1185">Reference proteome</keyword>
<dbReference type="PANTHER" id="PTHR22916">
    <property type="entry name" value="GLYCOSYLTRANSFERASE"/>
    <property type="match status" value="1"/>
</dbReference>
<protein>
    <submittedName>
        <fullName evidence="3">Glycosyltransferase family 2 protein</fullName>
    </submittedName>
</protein>
<evidence type="ECO:0000256" key="1">
    <source>
        <dbReference type="SAM" id="MobiDB-lite"/>
    </source>
</evidence>
<dbReference type="RefSeq" id="WP_377550590.1">
    <property type="nucleotide sequence ID" value="NZ_JBHSBN010000023.1"/>
</dbReference>
<organism evidence="3 4">
    <name type="scientific">Micromonospora zhanjiangensis</name>
    <dbReference type="NCBI Taxonomy" id="1522057"/>
    <lineage>
        <taxon>Bacteria</taxon>
        <taxon>Bacillati</taxon>
        <taxon>Actinomycetota</taxon>
        <taxon>Actinomycetes</taxon>
        <taxon>Micromonosporales</taxon>
        <taxon>Micromonosporaceae</taxon>
        <taxon>Micromonospora</taxon>
    </lineage>
</organism>
<dbReference type="PANTHER" id="PTHR22916:SF3">
    <property type="entry name" value="UDP-GLCNAC:BETAGAL BETA-1,3-N-ACETYLGLUCOSAMINYLTRANSFERASE-LIKE PROTEIN 1"/>
    <property type="match status" value="1"/>
</dbReference>